<sequence>MNGIPFGQETVQHLPEGDIVKKEKTEVFEDSIPLFVNPENAGRQDLNFRLSNT</sequence>
<reference evidence="1" key="1">
    <citation type="submission" date="2022-10" db="EMBL/GenBank/DDBJ databases">
        <title>Comparative genomic analysis of Cohnella hashimotonis sp. nov., isolated from the International Space Station.</title>
        <authorList>
            <person name="Simpson A."/>
            <person name="Venkateswaran K."/>
        </authorList>
    </citation>
    <scope>NUCLEOTIDE SEQUENCE</scope>
    <source>
        <strain evidence="1">DSM 28161</strain>
    </source>
</reference>
<gene>
    <name evidence="1" type="ORF">OMP40_23050</name>
</gene>
<protein>
    <submittedName>
        <fullName evidence="1">Uncharacterized protein</fullName>
    </submittedName>
</protein>
<accession>A0A9X4KVG4</accession>
<comment type="caution">
    <text evidence="1">The sequence shown here is derived from an EMBL/GenBank/DDBJ whole genome shotgun (WGS) entry which is preliminary data.</text>
</comment>
<evidence type="ECO:0000313" key="2">
    <source>
        <dbReference type="Proteomes" id="UP001153404"/>
    </source>
</evidence>
<dbReference type="EMBL" id="JAPDIA010000007">
    <property type="protein sequence ID" value="MDG0811926.1"/>
    <property type="molecule type" value="Genomic_DNA"/>
</dbReference>
<dbReference type="RefSeq" id="WP_277534830.1">
    <property type="nucleotide sequence ID" value="NZ_JAPDIA010000007.1"/>
</dbReference>
<evidence type="ECO:0000313" key="1">
    <source>
        <dbReference type="EMBL" id="MDG0811926.1"/>
    </source>
</evidence>
<dbReference type="Proteomes" id="UP001153404">
    <property type="component" value="Unassembled WGS sequence"/>
</dbReference>
<name>A0A9X4KVG4_9BACL</name>
<keyword evidence="2" id="KW-1185">Reference proteome</keyword>
<organism evidence="1 2">
    <name type="scientific">Cohnella rhizosphaerae</name>
    <dbReference type="NCBI Taxonomy" id="1457232"/>
    <lineage>
        <taxon>Bacteria</taxon>
        <taxon>Bacillati</taxon>
        <taxon>Bacillota</taxon>
        <taxon>Bacilli</taxon>
        <taxon>Bacillales</taxon>
        <taxon>Paenibacillaceae</taxon>
        <taxon>Cohnella</taxon>
    </lineage>
</organism>
<proteinExistence type="predicted"/>
<dbReference type="AlphaFoldDB" id="A0A9X4KVG4"/>